<dbReference type="Pfam" id="PF13649">
    <property type="entry name" value="Methyltransf_25"/>
    <property type="match status" value="1"/>
</dbReference>
<dbReference type="RefSeq" id="WP_381613779.1">
    <property type="nucleotide sequence ID" value="NZ_JBHTEB010000001.1"/>
</dbReference>
<keyword evidence="1 4" id="KW-0489">Methyltransferase</keyword>
<proteinExistence type="predicted"/>
<dbReference type="CDD" id="cd02440">
    <property type="entry name" value="AdoMet_MTases"/>
    <property type="match status" value="1"/>
</dbReference>
<dbReference type="GO" id="GO:0032259">
    <property type="term" value="P:methylation"/>
    <property type="evidence" value="ECO:0007669"/>
    <property type="project" value="UniProtKB-KW"/>
</dbReference>
<reference evidence="5" key="1">
    <citation type="journal article" date="2019" name="Int. J. Syst. Evol. Microbiol.">
        <title>The Global Catalogue of Microorganisms (GCM) 10K type strain sequencing project: providing services to taxonomists for standard genome sequencing and annotation.</title>
        <authorList>
            <consortium name="The Broad Institute Genomics Platform"/>
            <consortium name="The Broad Institute Genome Sequencing Center for Infectious Disease"/>
            <person name="Wu L."/>
            <person name="Ma J."/>
        </authorList>
    </citation>
    <scope>NUCLEOTIDE SEQUENCE [LARGE SCALE GENOMIC DNA]</scope>
    <source>
        <strain evidence="5">CGMCC 4.7400</strain>
    </source>
</reference>
<gene>
    <name evidence="4" type="ORF">ACFQZ6_27135</name>
</gene>
<evidence type="ECO:0000313" key="4">
    <source>
        <dbReference type="EMBL" id="MFD0317823.1"/>
    </source>
</evidence>
<dbReference type="InterPro" id="IPR029063">
    <property type="entry name" value="SAM-dependent_MTases_sf"/>
</dbReference>
<comment type="caution">
    <text evidence="4">The sequence shown here is derived from an EMBL/GenBank/DDBJ whole genome shotgun (WGS) entry which is preliminary data.</text>
</comment>
<keyword evidence="5" id="KW-1185">Reference proteome</keyword>
<dbReference type="InterPro" id="IPR041698">
    <property type="entry name" value="Methyltransf_25"/>
</dbReference>
<evidence type="ECO:0000256" key="2">
    <source>
        <dbReference type="ARBA" id="ARBA00022679"/>
    </source>
</evidence>
<organism evidence="4 5">
    <name type="scientific">Streptomyces flavalbus</name>
    <dbReference type="NCBI Taxonomy" id="2665155"/>
    <lineage>
        <taxon>Bacteria</taxon>
        <taxon>Bacillati</taxon>
        <taxon>Actinomycetota</taxon>
        <taxon>Actinomycetes</taxon>
        <taxon>Kitasatosporales</taxon>
        <taxon>Streptomycetaceae</taxon>
        <taxon>Streptomyces</taxon>
    </lineage>
</organism>
<feature type="domain" description="Methyltransferase" evidence="3">
    <location>
        <begin position="52"/>
        <end position="140"/>
    </location>
</feature>
<dbReference type="Gene3D" id="2.20.130.10">
    <property type="entry name" value="CAC2371-like domains"/>
    <property type="match status" value="1"/>
</dbReference>
<dbReference type="Proteomes" id="UP001597023">
    <property type="component" value="Unassembled WGS sequence"/>
</dbReference>
<name>A0ABW2WI60_9ACTN</name>
<protein>
    <submittedName>
        <fullName evidence="4">Class I SAM-dependent methyltransferase</fullName>
    </submittedName>
</protein>
<evidence type="ECO:0000256" key="1">
    <source>
        <dbReference type="ARBA" id="ARBA00022603"/>
    </source>
</evidence>
<dbReference type="PANTHER" id="PTHR43861:SF1">
    <property type="entry name" value="TRANS-ACONITATE 2-METHYLTRANSFERASE"/>
    <property type="match status" value="1"/>
</dbReference>
<dbReference type="EMBL" id="JBHTEB010000001">
    <property type="protein sequence ID" value="MFD0317823.1"/>
    <property type="molecule type" value="Genomic_DNA"/>
</dbReference>
<dbReference type="SUPFAM" id="SSF53335">
    <property type="entry name" value="S-adenosyl-L-methionine-dependent methyltransferases"/>
    <property type="match status" value="1"/>
</dbReference>
<sequence length="248" mass="27393">MTSPDTEAEPVEATNLLYRDPALYDAVQSDSTGAEMCQTLIERHRPDARTLVDFGCGTGRDLEILAQRFECVGVDLQPGMVDYAHQARPWLDIRTGDMRTVRLGTRMDVVTCVGNSLAYVHDNEEIGRVFATFAAHARPGALLVLCSPVAPIARTEPTTATVDTPTGPATVTVCHTWDLRTQINTTHRHWVFPSGDEARDEIRRRVLFPRELERYAESAGFEVLDMNDGTETGLTGPTAYTVAREKAT</sequence>
<dbReference type="PANTHER" id="PTHR43861">
    <property type="entry name" value="TRANS-ACONITATE 2-METHYLTRANSFERASE-RELATED"/>
    <property type="match status" value="1"/>
</dbReference>
<dbReference type="GO" id="GO:0008168">
    <property type="term" value="F:methyltransferase activity"/>
    <property type="evidence" value="ECO:0007669"/>
    <property type="project" value="UniProtKB-KW"/>
</dbReference>
<evidence type="ECO:0000259" key="3">
    <source>
        <dbReference type="Pfam" id="PF13649"/>
    </source>
</evidence>
<accession>A0ABW2WI60</accession>
<dbReference type="Gene3D" id="3.40.50.150">
    <property type="entry name" value="Vaccinia Virus protein VP39"/>
    <property type="match status" value="1"/>
</dbReference>
<keyword evidence="2" id="KW-0808">Transferase</keyword>
<evidence type="ECO:0000313" key="5">
    <source>
        <dbReference type="Proteomes" id="UP001597023"/>
    </source>
</evidence>